<proteinExistence type="predicted"/>
<feature type="domain" description="Glycoside hydrolase family 2 catalytic" evidence="3">
    <location>
        <begin position="32"/>
        <end position="243"/>
    </location>
</feature>
<comment type="caution">
    <text evidence="4">The sequence shown here is derived from an EMBL/GenBank/DDBJ whole genome shotgun (WGS) entry which is preliminary data.</text>
</comment>
<dbReference type="InterPro" id="IPR029044">
    <property type="entry name" value="Nucleotide-diphossugar_trans"/>
</dbReference>
<keyword evidence="1" id="KW-0472">Membrane</keyword>
<evidence type="ECO:0000313" key="5">
    <source>
        <dbReference type="Proteomes" id="UP000712673"/>
    </source>
</evidence>
<dbReference type="InterPro" id="IPR001173">
    <property type="entry name" value="Glyco_trans_2-like"/>
</dbReference>
<dbReference type="AlphaFoldDB" id="A0A937W5D7"/>
<name>A0A937W5D7_UNCTE</name>
<gene>
    <name evidence="4" type="ORF">FJZ47_17130</name>
</gene>
<dbReference type="Gene3D" id="3.90.550.10">
    <property type="entry name" value="Spore Coat Polysaccharide Biosynthesis Protein SpsA, Chain A"/>
    <property type="match status" value="1"/>
</dbReference>
<dbReference type="SUPFAM" id="SSF53448">
    <property type="entry name" value="Nucleotide-diphospho-sugar transferases"/>
    <property type="match status" value="1"/>
</dbReference>
<dbReference type="Gene3D" id="3.20.20.80">
    <property type="entry name" value="Glycosidases"/>
    <property type="match status" value="1"/>
</dbReference>
<dbReference type="Pfam" id="PF02836">
    <property type="entry name" value="Glyco_hydro_2_C"/>
    <property type="match status" value="1"/>
</dbReference>
<dbReference type="InterPro" id="IPR006103">
    <property type="entry name" value="Glyco_hydro_2_cat"/>
</dbReference>
<keyword evidence="1" id="KW-0812">Transmembrane</keyword>
<dbReference type="GO" id="GO:0005975">
    <property type="term" value="P:carbohydrate metabolic process"/>
    <property type="evidence" value="ECO:0007669"/>
    <property type="project" value="InterPro"/>
</dbReference>
<organism evidence="4 5">
    <name type="scientific">Tectimicrobiota bacterium</name>
    <dbReference type="NCBI Taxonomy" id="2528274"/>
    <lineage>
        <taxon>Bacteria</taxon>
        <taxon>Pseudomonadati</taxon>
        <taxon>Nitrospinota/Tectimicrobiota group</taxon>
        <taxon>Candidatus Tectimicrobiota</taxon>
    </lineage>
</organism>
<sequence length="847" mass="94518">MVGIERSEACHADTAVASPVSTEASYLQRPTVRGKYLFVGETKLWVRGVTYGTFRPDTDGNDYHDPKTVERDFAQMAEHGLNTVRTYTPPPRWLLDIAQQYGLRVMVGLPWEQHIAFLDDKKRVRDIEARVRAGIQACAGHAAVLCYAIGNEIPAPIVRWYGNRRIEQFLHRLYRAAKAEDPGGLVTYVNYPTTEYLHLPFLDLVCFNVYLETEERLEAYLSRLQNIAGDRPLLMGEIGLDSRRNGDYAQAEVLEWQIRTIFSSGCIGALIFAWTDEWYRGGHDITDWDFGLTDRQRCPKPALAAVSNAFTETPFPADLPWPRMSVVICTYNGARTIRDCCEGLLRLDYPNFEVIVINDGSTDATADIVSEYPFRLISTENRGLCNARNRGWQESTGEIVAYTDDDAYPDPHWLTYLAVAFMRTEHVGIGGPNLPPPGDGPIADCVANAPGGPVHVLLSDTEAEHIPGCNMSFRRAALQAIGGFDPQFRVAGDDVDICWRLQQQGWTIGFSPAAMVWHHRRNSVKTYWKQQQGYGKAEALLEKKWPEKYNMLGHLSWAGRLYGTGSTRVTGLSRGRIYQGTWGSALFQSVYKPAPGFWGSLPLMPEWYLVIAALATLSVLGLAWKPLLLALPVLGYAVGILVIQAALSATHASFSSAPSTRWAWLKLWGVTTGLHLMQPLARLRGRWIHGLTPWRWQSARGLAWPWARTFQQWREEWQCPMERLEALEETLRAEGIVSRRGGDYDRWDLEVRGGILGAARLLSTTEEHGAGRQLVRFRLWPKCSWLALGLIVLLLAGAGVAASTQGEVCALILLVAAVLPVCRMLQECAGAMATAQHALKHAGAEDA</sequence>
<dbReference type="InterPro" id="IPR017853">
    <property type="entry name" value="GH"/>
</dbReference>
<evidence type="ECO:0000313" key="4">
    <source>
        <dbReference type="EMBL" id="MBM3225505.1"/>
    </source>
</evidence>
<protein>
    <submittedName>
        <fullName evidence="4">Glycosyltransferase</fullName>
    </submittedName>
</protein>
<dbReference type="EMBL" id="VGLS01000598">
    <property type="protein sequence ID" value="MBM3225505.1"/>
    <property type="molecule type" value="Genomic_DNA"/>
</dbReference>
<feature type="transmembrane region" description="Helical" evidence="1">
    <location>
        <begin position="631"/>
        <end position="650"/>
    </location>
</feature>
<dbReference type="Proteomes" id="UP000712673">
    <property type="component" value="Unassembled WGS sequence"/>
</dbReference>
<accession>A0A937W5D7</accession>
<dbReference type="PANTHER" id="PTHR43685:SF3">
    <property type="entry name" value="SLR2126 PROTEIN"/>
    <property type="match status" value="1"/>
</dbReference>
<dbReference type="PANTHER" id="PTHR43685">
    <property type="entry name" value="GLYCOSYLTRANSFERASE"/>
    <property type="match status" value="1"/>
</dbReference>
<dbReference type="GO" id="GO:0004553">
    <property type="term" value="F:hydrolase activity, hydrolyzing O-glycosyl compounds"/>
    <property type="evidence" value="ECO:0007669"/>
    <property type="project" value="InterPro"/>
</dbReference>
<evidence type="ECO:0000259" key="3">
    <source>
        <dbReference type="Pfam" id="PF02836"/>
    </source>
</evidence>
<reference evidence="4" key="1">
    <citation type="submission" date="2019-03" db="EMBL/GenBank/DDBJ databases">
        <title>Lake Tanganyika Metagenome-Assembled Genomes (MAGs).</title>
        <authorList>
            <person name="Tran P."/>
        </authorList>
    </citation>
    <scope>NUCLEOTIDE SEQUENCE</scope>
    <source>
        <strain evidence="4">K_DeepCast_65m_m2_066</strain>
    </source>
</reference>
<evidence type="ECO:0000256" key="1">
    <source>
        <dbReference type="SAM" id="Phobius"/>
    </source>
</evidence>
<dbReference type="Pfam" id="PF00535">
    <property type="entry name" value="Glycos_transf_2"/>
    <property type="match status" value="1"/>
</dbReference>
<feature type="domain" description="Glycosyltransferase 2-like" evidence="2">
    <location>
        <begin position="325"/>
        <end position="478"/>
    </location>
</feature>
<dbReference type="SUPFAM" id="SSF51445">
    <property type="entry name" value="(Trans)glycosidases"/>
    <property type="match status" value="1"/>
</dbReference>
<feature type="transmembrane region" description="Helical" evidence="1">
    <location>
        <begin position="607"/>
        <end position="624"/>
    </location>
</feature>
<evidence type="ECO:0000259" key="2">
    <source>
        <dbReference type="Pfam" id="PF00535"/>
    </source>
</evidence>
<keyword evidence="1" id="KW-1133">Transmembrane helix</keyword>
<dbReference type="InterPro" id="IPR050834">
    <property type="entry name" value="Glycosyltransf_2"/>
</dbReference>